<comment type="caution">
    <text evidence="11">The sequence shown here is derived from an EMBL/GenBank/DDBJ whole genome shotgun (WGS) entry which is preliminary data.</text>
</comment>
<dbReference type="InterPro" id="IPR024791">
    <property type="entry name" value="Cyt_c/ubiquinol_Oxase_su3"/>
</dbReference>
<dbReference type="PANTHER" id="PTHR11403:SF7">
    <property type="entry name" value="CYTOCHROME C OXIDASE SUBUNIT 3"/>
    <property type="match status" value="1"/>
</dbReference>
<evidence type="ECO:0000313" key="11">
    <source>
        <dbReference type="EMBL" id="KAG5348116.1"/>
    </source>
</evidence>
<evidence type="ECO:0000256" key="8">
    <source>
        <dbReference type="RuleBase" id="RU003375"/>
    </source>
</evidence>
<evidence type="ECO:0000313" key="12">
    <source>
        <dbReference type="Proteomes" id="UP000669903"/>
    </source>
</evidence>
<dbReference type="Gene3D" id="1.20.120.80">
    <property type="entry name" value="Cytochrome c oxidase, subunit III, four-helix bundle"/>
    <property type="match status" value="1"/>
</dbReference>
<feature type="domain" description="Heme-copper oxidase subunit III family profile" evidence="10">
    <location>
        <begin position="39"/>
        <end position="96"/>
    </location>
</feature>
<evidence type="ECO:0000256" key="7">
    <source>
        <dbReference type="ARBA" id="ARBA00023136"/>
    </source>
</evidence>
<feature type="non-terminal residue" evidence="11">
    <location>
        <position position="96"/>
    </location>
</feature>
<keyword evidence="4 8" id="KW-0812">Transmembrane</keyword>
<dbReference type="InterPro" id="IPR035973">
    <property type="entry name" value="Cyt_c_oxidase_su3-like_sf"/>
</dbReference>
<dbReference type="InterPro" id="IPR013833">
    <property type="entry name" value="Cyt_c_oxidase_su3_a-hlx"/>
</dbReference>
<dbReference type="AlphaFoldDB" id="A0A836K967"/>
<keyword evidence="7 9" id="KW-0472">Membrane</keyword>
<dbReference type="GO" id="GO:0006123">
    <property type="term" value="P:mitochondrial electron transport, cytochrome c to oxygen"/>
    <property type="evidence" value="ECO:0007669"/>
    <property type="project" value="TreeGrafter"/>
</dbReference>
<keyword evidence="5" id="KW-1278">Translocase</keyword>
<dbReference type="InterPro" id="IPR000298">
    <property type="entry name" value="Cyt_c_oxidase-like_su3"/>
</dbReference>
<dbReference type="PANTHER" id="PTHR11403">
    <property type="entry name" value="CYTOCHROME C OXIDASE SUBUNIT III"/>
    <property type="match status" value="1"/>
</dbReference>
<keyword evidence="6 9" id="KW-1133">Transmembrane helix</keyword>
<evidence type="ECO:0000256" key="6">
    <source>
        <dbReference type="ARBA" id="ARBA00022989"/>
    </source>
</evidence>
<feature type="transmembrane region" description="Helical" evidence="9">
    <location>
        <begin position="72"/>
        <end position="93"/>
    </location>
</feature>
<keyword evidence="8" id="KW-0496">Mitochondrion</keyword>
<feature type="transmembrane region" description="Helical" evidence="9">
    <location>
        <begin position="12"/>
        <end position="30"/>
    </location>
</feature>
<keyword evidence="12" id="KW-1185">Reference proteome</keyword>
<evidence type="ECO:0000259" key="10">
    <source>
        <dbReference type="PROSITE" id="PS50253"/>
    </source>
</evidence>
<evidence type="ECO:0000256" key="9">
    <source>
        <dbReference type="SAM" id="Phobius"/>
    </source>
</evidence>
<gene>
    <name evidence="11" type="primary">Coiii_4</name>
    <name evidence="11" type="ORF">G6Z76_0011838</name>
</gene>
<comment type="function">
    <text evidence="8">Component of the cytochrome c oxidase, the last enzyme in the mitochondrial electron transport chain which drives oxidative phosphorylation. The respiratory chain contains 3 multisubunit complexes succinate dehydrogenase (complex II, CII), ubiquinol-cytochrome c oxidoreductase (cytochrome b-c1 complex, complex III, CIII) and cytochrome c oxidase (complex IV, CIV), that cooperate to transfer electrons derived from NADH and succinate to molecular oxygen, creating an electrochemical gradient over the inner membrane that drives transmembrane transport and the ATP synthase. Cytochrome c oxidase is the component of the respiratory chain that catalyzes the reduction of oxygen to water. Electrons originating from reduced cytochrome c in the intermembrane space (IMS) are transferred via the dinuclear copper A center (CU(A)) of subunit 2 and heme A of subunit 1 to the active site in subunit 1, a binuclear center (BNC) formed by heme A3 and copper B (CU(B)). The BNC reduces molecular oxygen to 2 water molecules using 4 electrons from cytochrome c in the IMS and 4 protons from the mitochondrial matrix.</text>
</comment>
<organism evidence="11 12">
    <name type="scientific">Acromyrmex charruanus</name>
    <dbReference type="NCBI Taxonomy" id="2715315"/>
    <lineage>
        <taxon>Eukaryota</taxon>
        <taxon>Metazoa</taxon>
        <taxon>Ecdysozoa</taxon>
        <taxon>Arthropoda</taxon>
        <taxon>Hexapoda</taxon>
        <taxon>Insecta</taxon>
        <taxon>Pterygota</taxon>
        <taxon>Neoptera</taxon>
        <taxon>Endopterygota</taxon>
        <taxon>Hymenoptera</taxon>
        <taxon>Apocrita</taxon>
        <taxon>Aculeata</taxon>
        <taxon>Formicoidea</taxon>
        <taxon>Formicidae</taxon>
        <taxon>Myrmicinae</taxon>
        <taxon>Acromyrmex</taxon>
    </lineage>
</organism>
<comment type="subcellular location">
    <subcellularLocation>
        <location evidence="1">Membrane</location>
        <topology evidence="1">Multi-pass membrane protein</topology>
    </subcellularLocation>
</comment>
<feature type="non-terminal residue" evidence="11">
    <location>
        <position position="1"/>
    </location>
</feature>
<name>A0A836K967_9HYME</name>
<evidence type="ECO:0000256" key="5">
    <source>
        <dbReference type="ARBA" id="ARBA00022967"/>
    </source>
</evidence>
<reference evidence="11" key="1">
    <citation type="submission" date="2020-03" db="EMBL/GenBank/DDBJ databases">
        <title>Relaxed selection underlies rapid genomic changes in the transitions from sociality to social parasitism in ants.</title>
        <authorList>
            <person name="Bi X."/>
        </authorList>
    </citation>
    <scope>NUCLEOTIDE SEQUENCE</scope>
    <source>
        <strain evidence="11">BGI-DK2014a</strain>
        <tissue evidence="11">Whole body</tissue>
    </source>
</reference>
<dbReference type="GO" id="GO:0005739">
    <property type="term" value="C:mitochondrion"/>
    <property type="evidence" value="ECO:0007669"/>
    <property type="project" value="TreeGrafter"/>
</dbReference>
<evidence type="ECO:0000256" key="3">
    <source>
        <dbReference type="ARBA" id="ARBA00015944"/>
    </source>
</evidence>
<evidence type="ECO:0000256" key="1">
    <source>
        <dbReference type="ARBA" id="ARBA00004141"/>
    </source>
</evidence>
<dbReference type="Pfam" id="PF00510">
    <property type="entry name" value="COX3"/>
    <property type="match status" value="2"/>
</dbReference>
<sequence>RDVLREATFQGYHSICVFKGIKIGIILFVTHHFLINKDILIIITLEIYFLILQLIEYINIPFTIADSIYGSTFFIATGFHGIHVIIRILFLLVRSI</sequence>
<feature type="transmembrane region" description="Helical" evidence="9">
    <location>
        <begin position="39"/>
        <end position="60"/>
    </location>
</feature>
<dbReference type="GO" id="GO:0016020">
    <property type="term" value="C:membrane"/>
    <property type="evidence" value="ECO:0007669"/>
    <property type="project" value="UniProtKB-SubCell"/>
</dbReference>
<evidence type="ECO:0000256" key="4">
    <source>
        <dbReference type="ARBA" id="ARBA00022692"/>
    </source>
</evidence>
<accession>A0A836K967</accession>
<dbReference type="Proteomes" id="UP000669903">
    <property type="component" value="Unassembled WGS sequence"/>
</dbReference>
<dbReference type="EMBL" id="JAANIC010000285">
    <property type="protein sequence ID" value="KAG5348116.1"/>
    <property type="molecule type" value="Genomic_DNA"/>
</dbReference>
<proteinExistence type="inferred from homology"/>
<evidence type="ECO:0000256" key="2">
    <source>
        <dbReference type="ARBA" id="ARBA00010581"/>
    </source>
</evidence>
<comment type="similarity">
    <text evidence="2 8">Belongs to the cytochrome c oxidase subunit 3 family.</text>
</comment>
<dbReference type="GO" id="GO:0004129">
    <property type="term" value="F:cytochrome-c oxidase activity"/>
    <property type="evidence" value="ECO:0007669"/>
    <property type="project" value="InterPro"/>
</dbReference>
<protein>
    <recommendedName>
        <fullName evidence="3 8">Cytochrome c oxidase subunit 3</fullName>
    </recommendedName>
</protein>
<dbReference type="PROSITE" id="PS50253">
    <property type="entry name" value="COX3"/>
    <property type="match status" value="1"/>
</dbReference>
<dbReference type="SUPFAM" id="SSF81452">
    <property type="entry name" value="Cytochrome c oxidase subunit III-like"/>
    <property type="match status" value="1"/>
</dbReference>